<evidence type="ECO:0000313" key="4">
    <source>
        <dbReference type="EMBL" id="KAL1412131.1"/>
    </source>
</evidence>
<dbReference type="InterPro" id="IPR057023">
    <property type="entry name" value="PTP-SAK"/>
</dbReference>
<feature type="compositionally biased region" description="Low complexity" evidence="2">
    <location>
        <begin position="568"/>
        <end position="583"/>
    </location>
</feature>
<feature type="region of interest" description="Disordered" evidence="2">
    <location>
        <begin position="540"/>
        <end position="594"/>
    </location>
</feature>
<comment type="caution">
    <text evidence="4">The sequence shown here is derived from an EMBL/GenBank/DDBJ whole genome shotgun (WGS) entry which is preliminary data.</text>
</comment>
<dbReference type="Pfam" id="PF22784">
    <property type="entry name" value="PTP-SAK"/>
    <property type="match status" value="1"/>
</dbReference>
<evidence type="ECO:0000259" key="3">
    <source>
        <dbReference type="PROSITE" id="PS50056"/>
    </source>
</evidence>
<dbReference type="Gene3D" id="3.90.190.10">
    <property type="entry name" value="Protein tyrosine phosphatase superfamily"/>
    <property type="match status" value="1"/>
</dbReference>
<reference evidence="4 5" key="1">
    <citation type="submission" date="2023-08" db="EMBL/GenBank/DDBJ databases">
        <title>Annotated Genome Sequence of Vanrija albida AlHP1.</title>
        <authorList>
            <person name="Herzog R."/>
        </authorList>
    </citation>
    <scope>NUCLEOTIDE SEQUENCE [LARGE SCALE GENOMIC DNA]</scope>
    <source>
        <strain evidence="4 5">AlHP1</strain>
    </source>
</reference>
<dbReference type="SMART" id="SM00404">
    <property type="entry name" value="PTPc_motif"/>
    <property type="match status" value="1"/>
</dbReference>
<feature type="region of interest" description="Disordered" evidence="2">
    <location>
        <begin position="199"/>
        <end position="224"/>
    </location>
</feature>
<dbReference type="SUPFAM" id="SSF52799">
    <property type="entry name" value="(Phosphotyrosine protein) phosphatases II"/>
    <property type="match status" value="1"/>
</dbReference>
<feature type="compositionally biased region" description="Polar residues" evidence="2">
    <location>
        <begin position="912"/>
        <end position="921"/>
    </location>
</feature>
<dbReference type="PROSITE" id="PS50056">
    <property type="entry name" value="TYR_PHOSPHATASE_2"/>
    <property type="match status" value="1"/>
</dbReference>
<organism evidence="4 5">
    <name type="scientific">Vanrija albida</name>
    <dbReference type="NCBI Taxonomy" id="181172"/>
    <lineage>
        <taxon>Eukaryota</taxon>
        <taxon>Fungi</taxon>
        <taxon>Dikarya</taxon>
        <taxon>Basidiomycota</taxon>
        <taxon>Agaricomycotina</taxon>
        <taxon>Tremellomycetes</taxon>
        <taxon>Trichosporonales</taxon>
        <taxon>Trichosporonaceae</taxon>
        <taxon>Vanrija</taxon>
    </lineage>
</organism>
<feature type="region of interest" description="Disordered" evidence="2">
    <location>
        <begin position="1"/>
        <end position="162"/>
    </location>
</feature>
<feature type="region of interest" description="Disordered" evidence="2">
    <location>
        <begin position="707"/>
        <end position="738"/>
    </location>
</feature>
<dbReference type="RefSeq" id="XP_069212075.1">
    <property type="nucleotide sequence ID" value="XM_069351689.1"/>
</dbReference>
<dbReference type="Proteomes" id="UP001565368">
    <property type="component" value="Unassembled WGS sequence"/>
</dbReference>
<proteinExistence type="predicted"/>
<accession>A0ABR3QBQ5</accession>
<keyword evidence="1" id="KW-0378">Hydrolase</keyword>
<dbReference type="InterPro" id="IPR029021">
    <property type="entry name" value="Prot-tyrosine_phosphatase-like"/>
</dbReference>
<evidence type="ECO:0000256" key="2">
    <source>
        <dbReference type="SAM" id="MobiDB-lite"/>
    </source>
</evidence>
<feature type="region of interest" description="Disordered" evidence="2">
    <location>
        <begin position="903"/>
        <end position="924"/>
    </location>
</feature>
<feature type="compositionally biased region" description="Polar residues" evidence="2">
    <location>
        <begin position="725"/>
        <end position="738"/>
    </location>
</feature>
<keyword evidence="5" id="KW-1185">Reference proteome</keyword>
<gene>
    <name evidence="4" type="ORF">Q8F55_003132</name>
</gene>
<protein>
    <recommendedName>
        <fullName evidence="3">Tyrosine specific protein phosphatases domain-containing protein</fullName>
    </recommendedName>
</protein>
<feature type="compositionally biased region" description="Low complexity" evidence="2">
    <location>
        <begin position="49"/>
        <end position="64"/>
    </location>
</feature>
<dbReference type="InterPro" id="IPR050561">
    <property type="entry name" value="PTP"/>
</dbReference>
<feature type="domain" description="Tyrosine specific protein phosphatases" evidence="3">
    <location>
        <begin position="831"/>
        <end position="872"/>
    </location>
</feature>
<dbReference type="GeneID" id="95984175"/>
<dbReference type="PANTHER" id="PTHR23339">
    <property type="entry name" value="TYROSINE SPECIFIC PROTEIN PHOSPHATASE AND DUAL SPECIFICITY PROTEIN PHOSPHATASE"/>
    <property type="match status" value="1"/>
</dbReference>
<name>A0ABR3QBQ5_9TREE</name>
<dbReference type="InterPro" id="IPR000387">
    <property type="entry name" value="Tyr_Pase_dom"/>
</dbReference>
<evidence type="ECO:0000313" key="5">
    <source>
        <dbReference type="Proteomes" id="UP001565368"/>
    </source>
</evidence>
<feature type="compositionally biased region" description="Low complexity" evidence="2">
    <location>
        <begin position="123"/>
        <end position="156"/>
    </location>
</feature>
<sequence>MSRTATATPPPPLFHQKNATPSVRHVSKGNGSQLPVPGFQRHFKKQSKLSHSAVPPSSSNSASPMDPPPVSTATTAGPAGGKVPMSASDMLGMGTPRQRSPDPMAMSRTGSISWSFDDSDARSIAASVPSMSTSSSASSDSCSATLTTPETTPSSSIYGDHAEIVSGSTSSFPSVPIATPSPRSWVNGFGKMARAAISPFSRRREGESPRLPSSPAQPVSPSPGLVGMSPYIAPSPQSFSPISTPASPMAFTITPAPEVAQMGESTPLPLHALPPAVAVPSNMPPAITPGSPEIDNPVEALRRAEWAELQQKRVTEFARLCSQWPQSGYNLGKWGPNGCPSNYVPQSWANPKQVVRTMQRQAELERKICDDNDTFFASAPTSTRSSSTDESVPSAYSFVSASQTSLATSVSAGTINEQQDNGAALCAAVWQATSSKAEYRVERRSHVSTDASFKVSTTAEQQTAEDIRVAMSSPIVDGVEGWRAEASIISVSSMASVATSIATSAAEDKDDSKWGSLANSTKSLSELDQMANLATTDRMDVDEPEPLASIPSVAGSHPESLSTPPAPAMSRPARSASCPAKRPLTFVGDDDEDKRRKVDEPMVVDTPTLTEEPAALPPAHSLMASSVPNLLVHPINGAPMLFGHAVKTSASHPIVISPFIPNEIMATLGNYLLANPNREATTPLLLGSELDVPSLLLSCPPPNQCASEAGPVTSGRVSPTGPRTLISSSSRPRGSVRQPTQLGNLLLSSCPGKRLRMDGPVKGRGPVCRDLATDLRRIKGTGVGAIVCCLDNEELELLGVPWDTYRELASDIGLDVIRLPMPDGFTPVSLQLFDAQVSLIATNYTLKGINVLVHCRGGIGRAGLTACAWAIKMGFVQPHPTLAAAAEQATAVSAAAAAARSGSKSGRKSSKLVPQTPSGPTTEEEHCVVMSVVERVIAMIRSRRGLKAIETYEQVQFLATYVAWLRETTA</sequence>
<evidence type="ECO:0000256" key="1">
    <source>
        <dbReference type="ARBA" id="ARBA00022801"/>
    </source>
</evidence>
<feature type="compositionally biased region" description="Low complexity" evidence="2">
    <location>
        <begin position="213"/>
        <end position="223"/>
    </location>
</feature>
<dbReference type="InterPro" id="IPR003595">
    <property type="entry name" value="Tyr_Pase_cat"/>
</dbReference>
<dbReference type="EMBL" id="JBBXJM010000002">
    <property type="protein sequence ID" value="KAL1412131.1"/>
    <property type="molecule type" value="Genomic_DNA"/>
</dbReference>